<protein>
    <submittedName>
        <fullName evidence="1">Uncharacterized protein</fullName>
    </submittedName>
</protein>
<evidence type="ECO:0000313" key="2">
    <source>
        <dbReference type="Proteomes" id="UP001060085"/>
    </source>
</evidence>
<sequence>MKANTYLIINRYQKSRTSDHRPYVTLACERGGAVRKNTKPIVDDEEEETYGGAHWLDTPDHLYVIANTFNFYVVLIARLGSTTVLPLYSNMDCIARTLYNGFISAQQHFIQLQMRDGCPLPPMQVH</sequence>
<evidence type="ECO:0000313" key="1">
    <source>
        <dbReference type="EMBL" id="KAI5666388.1"/>
    </source>
</evidence>
<organism evidence="1 2">
    <name type="scientific">Catharanthus roseus</name>
    <name type="common">Madagascar periwinkle</name>
    <name type="synonym">Vinca rosea</name>
    <dbReference type="NCBI Taxonomy" id="4058"/>
    <lineage>
        <taxon>Eukaryota</taxon>
        <taxon>Viridiplantae</taxon>
        <taxon>Streptophyta</taxon>
        <taxon>Embryophyta</taxon>
        <taxon>Tracheophyta</taxon>
        <taxon>Spermatophyta</taxon>
        <taxon>Magnoliopsida</taxon>
        <taxon>eudicotyledons</taxon>
        <taxon>Gunneridae</taxon>
        <taxon>Pentapetalae</taxon>
        <taxon>asterids</taxon>
        <taxon>lamiids</taxon>
        <taxon>Gentianales</taxon>
        <taxon>Apocynaceae</taxon>
        <taxon>Rauvolfioideae</taxon>
        <taxon>Vinceae</taxon>
        <taxon>Catharanthinae</taxon>
        <taxon>Catharanthus</taxon>
    </lineage>
</organism>
<accession>A0ACC0AZE7</accession>
<keyword evidence="2" id="KW-1185">Reference proteome</keyword>
<dbReference type="Proteomes" id="UP001060085">
    <property type="component" value="Linkage Group LG04"/>
</dbReference>
<comment type="caution">
    <text evidence="1">The sequence shown here is derived from an EMBL/GenBank/DDBJ whole genome shotgun (WGS) entry which is preliminary data.</text>
</comment>
<proteinExistence type="predicted"/>
<name>A0ACC0AZE7_CATRO</name>
<reference evidence="2" key="1">
    <citation type="journal article" date="2023" name="Nat. Plants">
        <title>Single-cell RNA sequencing provides a high-resolution roadmap for understanding the multicellular compartmentation of specialized metabolism.</title>
        <authorList>
            <person name="Sun S."/>
            <person name="Shen X."/>
            <person name="Li Y."/>
            <person name="Li Y."/>
            <person name="Wang S."/>
            <person name="Li R."/>
            <person name="Zhang H."/>
            <person name="Shen G."/>
            <person name="Guo B."/>
            <person name="Wei J."/>
            <person name="Xu J."/>
            <person name="St-Pierre B."/>
            <person name="Chen S."/>
            <person name="Sun C."/>
        </authorList>
    </citation>
    <scope>NUCLEOTIDE SEQUENCE [LARGE SCALE GENOMIC DNA]</scope>
</reference>
<dbReference type="EMBL" id="CM044704">
    <property type="protein sequence ID" value="KAI5666388.1"/>
    <property type="molecule type" value="Genomic_DNA"/>
</dbReference>
<gene>
    <name evidence="1" type="ORF">M9H77_16241</name>
</gene>